<dbReference type="EMBL" id="SLUN01000003">
    <property type="protein sequence ID" value="TCL75078.1"/>
    <property type="molecule type" value="Genomic_DNA"/>
</dbReference>
<evidence type="ECO:0000256" key="2">
    <source>
        <dbReference type="ARBA" id="ARBA00022448"/>
    </source>
</evidence>
<feature type="chain" id="PRO_5039640597" evidence="4">
    <location>
        <begin position="26"/>
        <end position="416"/>
    </location>
</feature>
<keyword evidence="6" id="KW-1185">Reference proteome</keyword>
<name>A0A4R1S6Z5_HYDET</name>
<dbReference type="Proteomes" id="UP000295008">
    <property type="component" value="Unassembled WGS sequence"/>
</dbReference>
<dbReference type="GO" id="GO:0042956">
    <property type="term" value="P:maltodextrin transmembrane transport"/>
    <property type="evidence" value="ECO:0007669"/>
    <property type="project" value="TreeGrafter"/>
</dbReference>
<proteinExistence type="inferred from homology"/>
<evidence type="ECO:0000256" key="1">
    <source>
        <dbReference type="ARBA" id="ARBA00008520"/>
    </source>
</evidence>
<dbReference type="GO" id="GO:0055052">
    <property type="term" value="C:ATP-binding cassette (ABC) transporter complex, substrate-binding subunit-containing"/>
    <property type="evidence" value="ECO:0007669"/>
    <property type="project" value="TreeGrafter"/>
</dbReference>
<dbReference type="InterPro" id="IPR006059">
    <property type="entry name" value="SBP"/>
</dbReference>
<keyword evidence="3 4" id="KW-0732">Signal</keyword>
<keyword evidence="2" id="KW-0813">Transport</keyword>
<sequence length="416" mass="46654">MKRKYGFLRLTVILLLLCLTAAAVAQGAGKPVTITMLQPGLEQPNMKQATQKQIDQFEKENPNIKVELITVGWDQAYDKLVNMFQTKTAPDVIYTGTRWVVPFANMKGILPLNKYFPKSKMQQFPKPLMDSEISGGKIYGVPHAFSSKVLFYRSDWIKEPPKTWNELIETAQKVQKEHPGVYGYGAAGAKHVSTTDQFFNVLFSFGGKVFDRSGKCVLNSPQGERALKLYAGFHLDAKIVPSPLEYNREQLPILFKQGKIAMFECGPWAGRMMGLKPDNTEVPYKMALLPAGTEQHCILNSDSLVVSANSKNPAAAWKLIDYLTTLDVQAEYDRDHGLTPILIEEAKMPEFKDDPYFGIFIKAIDNGLPQPQPAIWEPFQDIIANMVQEAFQGVSPKAALAKAVKLIKEQQLEPRR</sequence>
<evidence type="ECO:0000256" key="4">
    <source>
        <dbReference type="SAM" id="SignalP"/>
    </source>
</evidence>
<evidence type="ECO:0000313" key="6">
    <source>
        <dbReference type="Proteomes" id="UP000295008"/>
    </source>
</evidence>
<dbReference type="GO" id="GO:0015768">
    <property type="term" value="P:maltose transport"/>
    <property type="evidence" value="ECO:0007669"/>
    <property type="project" value="TreeGrafter"/>
</dbReference>
<dbReference type="Pfam" id="PF01547">
    <property type="entry name" value="SBP_bac_1"/>
    <property type="match status" value="1"/>
</dbReference>
<comment type="similarity">
    <text evidence="1">Belongs to the bacterial solute-binding protein 1 family.</text>
</comment>
<dbReference type="Gene3D" id="3.40.190.10">
    <property type="entry name" value="Periplasmic binding protein-like II"/>
    <property type="match status" value="1"/>
</dbReference>
<gene>
    <name evidence="5" type="ORF">EDC14_10038</name>
</gene>
<comment type="caution">
    <text evidence="5">The sequence shown here is derived from an EMBL/GenBank/DDBJ whole genome shotgun (WGS) entry which is preliminary data.</text>
</comment>
<dbReference type="OrthoDB" id="41208at2"/>
<reference evidence="5 6" key="1">
    <citation type="submission" date="2019-03" db="EMBL/GenBank/DDBJ databases">
        <title>Genomic Encyclopedia of Type Strains, Phase IV (KMG-IV): sequencing the most valuable type-strain genomes for metagenomic binning, comparative biology and taxonomic classification.</title>
        <authorList>
            <person name="Goeker M."/>
        </authorList>
    </citation>
    <scope>NUCLEOTIDE SEQUENCE [LARGE SCALE GENOMIC DNA]</scope>
    <source>
        <strain evidence="5 6">LX-B</strain>
    </source>
</reference>
<evidence type="ECO:0000313" key="5">
    <source>
        <dbReference type="EMBL" id="TCL75078.1"/>
    </source>
</evidence>
<dbReference type="AlphaFoldDB" id="A0A4R1S6Z5"/>
<dbReference type="PANTHER" id="PTHR30061:SF50">
    <property type="entry name" value="MALTOSE_MALTODEXTRIN-BINDING PERIPLASMIC PROTEIN"/>
    <property type="match status" value="1"/>
</dbReference>
<dbReference type="SUPFAM" id="SSF53850">
    <property type="entry name" value="Periplasmic binding protein-like II"/>
    <property type="match status" value="1"/>
</dbReference>
<dbReference type="GO" id="GO:1901982">
    <property type="term" value="F:maltose binding"/>
    <property type="evidence" value="ECO:0007669"/>
    <property type="project" value="TreeGrafter"/>
</dbReference>
<dbReference type="PANTHER" id="PTHR30061">
    <property type="entry name" value="MALTOSE-BINDING PERIPLASMIC PROTEIN"/>
    <property type="match status" value="1"/>
</dbReference>
<dbReference type="RefSeq" id="WP_132012769.1">
    <property type="nucleotide sequence ID" value="NZ_SLUN01000003.1"/>
</dbReference>
<protein>
    <submittedName>
        <fullName evidence="5">Carbohydrate ABC transporter substrate-binding protein (CUT1 family)</fullName>
    </submittedName>
</protein>
<dbReference type="CDD" id="cd13585">
    <property type="entry name" value="PBP2_TMBP_like"/>
    <property type="match status" value="1"/>
</dbReference>
<accession>A0A4R1S6Z5</accession>
<feature type="signal peptide" evidence="4">
    <location>
        <begin position="1"/>
        <end position="25"/>
    </location>
</feature>
<evidence type="ECO:0000256" key="3">
    <source>
        <dbReference type="ARBA" id="ARBA00022729"/>
    </source>
</evidence>
<organism evidence="5 6">
    <name type="scientific">Hydrogenispora ethanolica</name>
    <dbReference type="NCBI Taxonomy" id="1082276"/>
    <lineage>
        <taxon>Bacteria</taxon>
        <taxon>Bacillati</taxon>
        <taxon>Bacillota</taxon>
        <taxon>Hydrogenispora</taxon>
    </lineage>
</organism>